<dbReference type="AlphaFoldDB" id="A0A840EUS2"/>
<feature type="transmembrane region" description="Helical" evidence="1">
    <location>
        <begin position="99"/>
        <end position="116"/>
    </location>
</feature>
<keyword evidence="3" id="KW-1185">Reference proteome</keyword>
<keyword evidence="1" id="KW-0812">Transmembrane</keyword>
<keyword evidence="1" id="KW-0472">Membrane</keyword>
<feature type="transmembrane region" description="Helical" evidence="1">
    <location>
        <begin position="36"/>
        <end position="55"/>
    </location>
</feature>
<accession>A0A840EUS2</accession>
<dbReference type="Proteomes" id="UP000553034">
    <property type="component" value="Unassembled WGS sequence"/>
</dbReference>
<evidence type="ECO:0000256" key="1">
    <source>
        <dbReference type="SAM" id="Phobius"/>
    </source>
</evidence>
<feature type="transmembrane region" description="Helical" evidence="1">
    <location>
        <begin position="67"/>
        <end position="87"/>
    </location>
</feature>
<dbReference type="PANTHER" id="PTHR42709:SF11">
    <property type="entry name" value="DEDA FAMILY PROTEIN"/>
    <property type="match status" value="1"/>
</dbReference>
<gene>
    <name evidence="2" type="ORF">GGR32_000106</name>
</gene>
<dbReference type="InterPro" id="IPR051311">
    <property type="entry name" value="DedA_domain"/>
</dbReference>
<protein>
    <submittedName>
        <fullName evidence="2">Membrane protein YqaA with SNARE-associated domain</fullName>
    </submittedName>
</protein>
<keyword evidence="1" id="KW-1133">Transmembrane helix</keyword>
<feature type="transmembrane region" description="Helical" evidence="1">
    <location>
        <begin position="182"/>
        <end position="205"/>
    </location>
</feature>
<dbReference type="RefSeq" id="WP_183475492.1">
    <property type="nucleotide sequence ID" value="NZ_JACIFO010000001.1"/>
</dbReference>
<comment type="caution">
    <text evidence="2">The sequence shown here is derived from an EMBL/GenBank/DDBJ whole genome shotgun (WGS) entry which is preliminary data.</text>
</comment>
<sequence>MPKKNPANKKPRWKLLHQYYSYTGFYSFVGKSLLKAALPIILFVAALLAVHFFVIDINTILVYVTENFPPIGVFAVFFASESFLGLIPPEMFIAWSGKSEHPVVFLSILATLSYLGGVISYFVGRGIASIPSVFVYLEVKMEKHIKNMRKWGGFLIVVGALLPLPFSISSIAAGIIKFPFPSFLLFGLLRFVRFAIYGVAIFNALS</sequence>
<organism evidence="2 3">
    <name type="scientific">Mesonia hippocampi</name>
    <dbReference type="NCBI Taxonomy" id="1628250"/>
    <lineage>
        <taxon>Bacteria</taxon>
        <taxon>Pseudomonadati</taxon>
        <taxon>Bacteroidota</taxon>
        <taxon>Flavobacteriia</taxon>
        <taxon>Flavobacteriales</taxon>
        <taxon>Flavobacteriaceae</taxon>
        <taxon>Mesonia</taxon>
    </lineage>
</organism>
<evidence type="ECO:0000313" key="3">
    <source>
        <dbReference type="Proteomes" id="UP000553034"/>
    </source>
</evidence>
<dbReference type="EMBL" id="JACIFO010000001">
    <property type="protein sequence ID" value="MBB4117834.1"/>
    <property type="molecule type" value="Genomic_DNA"/>
</dbReference>
<proteinExistence type="predicted"/>
<evidence type="ECO:0000313" key="2">
    <source>
        <dbReference type="EMBL" id="MBB4117834.1"/>
    </source>
</evidence>
<feature type="transmembrane region" description="Helical" evidence="1">
    <location>
        <begin position="151"/>
        <end position="176"/>
    </location>
</feature>
<dbReference type="PANTHER" id="PTHR42709">
    <property type="entry name" value="ALKALINE PHOSPHATASE LIKE PROTEIN"/>
    <property type="match status" value="1"/>
</dbReference>
<dbReference type="GO" id="GO:0005886">
    <property type="term" value="C:plasma membrane"/>
    <property type="evidence" value="ECO:0007669"/>
    <property type="project" value="TreeGrafter"/>
</dbReference>
<name>A0A840EUS2_9FLAO</name>
<reference evidence="2 3" key="1">
    <citation type="submission" date="2020-08" db="EMBL/GenBank/DDBJ databases">
        <title>Genomic Encyclopedia of Type Strains, Phase IV (KMG-IV): sequencing the most valuable type-strain genomes for metagenomic binning, comparative biology and taxonomic classification.</title>
        <authorList>
            <person name="Goeker M."/>
        </authorList>
    </citation>
    <scope>NUCLEOTIDE SEQUENCE [LARGE SCALE GENOMIC DNA]</scope>
    <source>
        <strain evidence="2 3">DSM 29568</strain>
    </source>
</reference>